<gene>
    <name evidence="1" type="ORF">ACFFLM_03270</name>
</gene>
<reference evidence="1 2" key="1">
    <citation type="submission" date="2024-09" db="EMBL/GenBank/DDBJ databases">
        <authorList>
            <person name="Sun Q."/>
            <person name="Mori K."/>
        </authorList>
    </citation>
    <scope>NUCLEOTIDE SEQUENCE [LARGE SCALE GENOMIC DNA]</scope>
    <source>
        <strain evidence="1 2">JCM 13503</strain>
    </source>
</reference>
<sequence>MITTATHQETSTAPLPSEPTALMFFDAFDRPNLANGRRPVVRVGRADRRDDGTLMVSSPSEILLQRGRVFLLNCEPGGVFSDQETRLGIYARSMNGNGEPTGPEVRVGTALLSACRRRWSLTFGANCSSQKMICRPIRKAKT</sequence>
<proteinExistence type="predicted"/>
<evidence type="ECO:0008006" key="3">
    <source>
        <dbReference type="Google" id="ProtNLM"/>
    </source>
</evidence>
<evidence type="ECO:0000313" key="1">
    <source>
        <dbReference type="EMBL" id="MFB9991002.1"/>
    </source>
</evidence>
<dbReference type="RefSeq" id="WP_380005507.1">
    <property type="nucleotide sequence ID" value="NZ_JBHLYR010000011.1"/>
</dbReference>
<evidence type="ECO:0000313" key="2">
    <source>
        <dbReference type="Proteomes" id="UP001589733"/>
    </source>
</evidence>
<dbReference type="EMBL" id="JBHLYR010000011">
    <property type="protein sequence ID" value="MFB9991002.1"/>
    <property type="molecule type" value="Genomic_DNA"/>
</dbReference>
<accession>A0ABV6AU27</accession>
<protein>
    <recommendedName>
        <fullName evidence="3">FHA domain-containing protein</fullName>
    </recommendedName>
</protein>
<name>A0ABV6AU27_9DEIO</name>
<keyword evidence="2" id="KW-1185">Reference proteome</keyword>
<comment type="caution">
    <text evidence="1">The sequence shown here is derived from an EMBL/GenBank/DDBJ whole genome shotgun (WGS) entry which is preliminary data.</text>
</comment>
<dbReference type="Proteomes" id="UP001589733">
    <property type="component" value="Unassembled WGS sequence"/>
</dbReference>
<organism evidence="1 2">
    <name type="scientific">Deinococcus oregonensis</name>
    <dbReference type="NCBI Taxonomy" id="1805970"/>
    <lineage>
        <taxon>Bacteria</taxon>
        <taxon>Thermotogati</taxon>
        <taxon>Deinococcota</taxon>
        <taxon>Deinococci</taxon>
        <taxon>Deinococcales</taxon>
        <taxon>Deinococcaceae</taxon>
        <taxon>Deinococcus</taxon>
    </lineage>
</organism>